<feature type="domain" description="Prepilin type IV endopeptidase peptidase" evidence="4">
    <location>
        <begin position="9"/>
        <end position="119"/>
    </location>
</feature>
<keyword evidence="3" id="KW-1133">Transmembrane helix</keyword>
<feature type="transmembrane region" description="Helical" evidence="3">
    <location>
        <begin position="35"/>
        <end position="52"/>
    </location>
</feature>
<dbReference type="Proteomes" id="UP000249739">
    <property type="component" value="Unassembled WGS sequence"/>
</dbReference>
<comment type="caution">
    <text evidence="5">The sequence shown here is derived from an EMBL/GenBank/DDBJ whole genome shotgun (WGS) entry which is preliminary data.</text>
</comment>
<evidence type="ECO:0000313" key="6">
    <source>
        <dbReference type="Proteomes" id="UP000249739"/>
    </source>
</evidence>
<sequence>MAILLILLCIAAGLLISLSVIDFKTWLLPDPLNLALAGTGIIFHLISGYEILPPHEVIFGALIGAGLLYIIRLAGNAYYKQESLGLGDVKLLGAAGLWLGIEGTILAIVLGAAAGVVHGLILAGVIAYKNKTPYSLQRLMLPAGPGFCVGIFLSGAWLFFDYIKDHL</sequence>
<dbReference type="InterPro" id="IPR000045">
    <property type="entry name" value="Prepilin_IV_endopep_pep"/>
</dbReference>
<evidence type="ECO:0000256" key="3">
    <source>
        <dbReference type="SAM" id="Phobius"/>
    </source>
</evidence>
<dbReference type="PANTHER" id="PTHR30487:SF0">
    <property type="entry name" value="PREPILIN LEADER PEPTIDASE_N-METHYLTRANSFERASE-RELATED"/>
    <property type="match status" value="1"/>
</dbReference>
<name>A0A2W5HFU9_9BACT</name>
<dbReference type="Gene3D" id="1.20.120.1220">
    <property type="match status" value="1"/>
</dbReference>
<protein>
    <submittedName>
        <fullName evidence="5">Prepilin peptidase</fullName>
    </submittedName>
</protein>
<dbReference type="InterPro" id="IPR050882">
    <property type="entry name" value="Prepilin_peptidase/N-MTase"/>
</dbReference>
<reference evidence="5 6" key="1">
    <citation type="submission" date="2017-08" db="EMBL/GenBank/DDBJ databases">
        <title>Infants hospitalized years apart are colonized by the same room-sourced microbial strains.</title>
        <authorList>
            <person name="Brooks B."/>
            <person name="Olm M.R."/>
            <person name="Firek B.A."/>
            <person name="Baker R."/>
            <person name="Thomas B.C."/>
            <person name="Morowitz M.J."/>
            <person name="Banfield J.F."/>
        </authorList>
    </citation>
    <scope>NUCLEOTIDE SEQUENCE [LARGE SCALE GENOMIC DNA]</scope>
    <source>
        <strain evidence="5">S2_006_000_R2_64</strain>
    </source>
</reference>
<evidence type="ECO:0000256" key="2">
    <source>
        <dbReference type="RuleBase" id="RU003793"/>
    </source>
</evidence>
<dbReference type="GO" id="GO:0004190">
    <property type="term" value="F:aspartic-type endopeptidase activity"/>
    <property type="evidence" value="ECO:0007669"/>
    <property type="project" value="InterPro"/>
</dbReference>
<evidence type="ECO:0000313" key="5">
    <source>
        <dbReference type="EMBL" id="PZP57046.1"/>
    </source>
</evidence>
<feature type="transmembrane region" description="Helical" evidence="3">
    <location>
        <begin position="99"/>
        <end position="127"/>
    </location>
</feature>
<dbReference type="Pfam" id="PF01478">
    <property type="entry name" value="Peptidase_A24"/>
    <property type="match status" value="1"/>
</dbReference>
<keyword evidence="3" id="KW-0812">Transmembrane</keyword>
<evidence type="ECO:0000256" key="1">
    <source>
        <dbReference type="ARBA" id="ARBA00005801"/>
    </source>
</evidence>
<keyword evidence="3" id="KW-0472">Membrane</keyword>
<proteinExistence type="inferred from homology"/>
<dbReference type="EMBL" id="QFOT01000009">
    <property type="protein sequence ID" value="PZP57046.1"/>
    <property type="molecule type" value="Genomic_DNA"/>
</dbReference>
<dbReference type="InterPro" id="IPR014032">
    <property type="entry name" value="Peptidase_A24A_bac"/>
</dbReference>
<gene>
    <name evidence="5" type="ORF">DI586_01665</name>
</gene>
<dbReference type="PANTHER" id="PTHR30487">
    <property type="entry name" value="TYPE 4 PREPILIN-LIKE PROTEINS LEADER PEPTIDE-PROCESSING ENZYME"/>
    <property type="match status" value="1"/>
</dbReference>
<comment type="similarity">
    <text evidence="1 2">Belongs to the peptidase A24 family.</text>
</comment>
<dbReference type="GO" id="GO:0005886">
    <property type="term" value="C:plasma membrane"/>
    <property type="evidence" value="ECO:0007669"/>
    <property type="project" value="TreeGrafter"/>
</dbReference>
<feature type="transmembrane region" description="Helical" evidence="3">
    <location>
        <begin position="59"/>
        <end position="79"/>
    </location>
</feature>
<dbReference type="PRINTS" id="PR00864">
    <property type="entry name" value="PREPILNPTASE"/>
</dbReference>
<evidence type="ECO:0000259" key="4">
    <source>
        <dbReference type="Pfam" id="PF01478"/>
    </source>
</evidence>
<organism evidence="5 6">
    <name type="scientific">Micavibrio aeruginosavorus</name>
    <dbReference type="NCBI Taxonomy" id="349221"/>
    <lineage>
        <taxon>Bacteria</taxon>
        <taxon>Pseudomonadati</taxon>
        <taxon>Bdellovibrionota</taxon>
        <taxon>Bdellovibrionia</taxon>
        <taxon>Bdellovibrionales</taxon>
        <taxon>Pseudobdellovibrionaceae</taxon>
        <taxon>Micavibrio</taxon>
    </lineage>
</organism>
<dbReference type="GO" id="GO:0006465">
    <property type="term" value="P:signal peptide processing"/>
    <property type="evidence" value="ECO:0007669"/>
    <property type="project" value="TreeGrafter"/>
</dbReference>
<dbReference type="AlphaFoldDB" id="A0A2W5HFU9"/>
<accession>A0A2W5HFU9</accession>
<feature type="transmembrane region" description="Helical" evidence="3">
    <location>
        <begin position="139"/>
        <end position="160"/>
    </location>
</feature>